<evidence type="ECO:0008006" key="4">
    <source>
        <dbReference type="Google" id="ProtNLM"/>
    </source>
</evidence>
<keyword evidence="1" id="KW-0732">Signal</keyword>
<dbReference type="Proteomes" id="UP000199214">
    <property type="component" value="Unassembled WGS sequence"/>
</dbReference>
<gene>
    <name evidence="2" type="ORF">SAMN05216382_1141</name>
</gene>
<accession>A0A1H7L3B9</accession>
<feature type="chain" id="PRO_5011479940" description="Spore coat protein U domain-containing protein" evidence="1">
    <location>
        <begin position="36"/>
        <end position="190"/>
    </location>
</feature>
<dbReference type="AlphaFoldDB" id="A0A1H7L3B9"/>
<dbReference type="RefSeq" id="WP_143051813.1">
    <property type="nucleotide sequence ID" value="NZ_FNZZ01000002.1"/>
</dbReference>
<organism evidence="2 3">
    <name type="scientific">Sphingomonas palmae</name>
    <dbReference type="NCBI Taxonomy" id="1855283"/>
    <lineage>
        <taxon>Bacteria</taxon>
        <taxon>Pseudomonadati</taxon>
        <taxon>Pseudomonadota</taxon>
        <taxon>Alphaproteobacteria</taxon>
        <taxon>Sphingomonadales</taxon>
        <taxon>Sphingomonadaceae</taxon>
        <taxon>Sphingomonas</taxon>
    </lineage>
</organism>
<evidence type="ECO:0000256" key="1">
    <source>
        <dbReference type="SAM" id="SignalP"/>
    </source>
</evidence>
<feature type="signal peptide" evidence="1">
    <location>
        <begin position="1"/>
        <end position="35"/>
    </location>
</feature>
<dbReference type="OrthoDB" id="7407360at2"/>
<evidence type="ECO:0000313" key="2">
    <source>
        <dbReference type="EMBL" id="SEK93529.1"/>
    </source>
</evidence>
<evidence type="ECO:0000313" key="3">
    <source>
        <dbReference type="Proteomes" id="UP000199214"/>
    </source>
</evidence>
<proteinExistence type="predicted"/>
<sequence length="190" mass="19973">MKRQERSARTLSVRRMNTYAIAMTTMLFGVSNAQATELHDVKSVELNIHGRVQERCELGSMGNVSFGDLRRPGLSSAMHVLLNCNVPFDLRIQAANGGLANAEHPEGEGPYAGTLPYVVGVSIPVMKPQAALVTRSFEGRELIGGSTVSSGGGVAFDGMQLSVALGSPPSEAGLLAGKYGETIVITVSPS</sequence>
<protein>
    <recommendedName>
        <fullName evidence="4">Spore coat protein U domain-containing protein</fullName>
    </recommendedName>
</protein>
<name>A0A1H7L3B9_9SPHN</name>
<keyword evidence="3" id="KW-1185">Reference proteome</keyword>
<dbReference type="EMBL" id="FNZZ01000002">
    <property type="protein sequence ID" value="SEK93529.1"/>
    <property type="molecule type" value="Genomic_DNA"/>
</dbReference>
<reference evidence="3" key="1">
    <citation type="submission" date="2016-10" db="EMBL/GenBank/DDBJ databases">
        <authorList>
            <person name="Varghese N."/>
            <person name="Submissions S."/>
        </authorList>
    </citation>
    <scope>NUCLEOTIDE SEQUENCE [LARGE SCALE GENOMIC DNA]</scope>
    <source>
        <strain evidence="3">JS21-1</strain>
    </source>
</reference>